<organism evidence="6 7">
    <name type="scientific">Sparus aurata</name>
    <name type="common">Gilthead sea bream</name>
    <dbReference type="NCBI Taxonomy" id="8175"/>
    <lineage>
        <taxon>Eukaryota</taxon>
        <taxon>Metazoa</taxon>
        <taxon>Chordata</taxon>
        <taxon>Craniata</taxon>
        <taxon>Vertebrata</taxon>
        <taxon>Euteleostomi</taxon>
        <taxon>Actinopterygii</taxon>
        <taxon>Neopterygii</taxon>
        <taxon>Teleostei</taxon>
        <taxon>Neoteleostei</taxon>
        <taxon>Acanthomorphata</taxon>
        <taxon>Eupercaria</taxon>
        <taxon>Spariformes</taxon>
        <taxon>Sparidae</taxon>
        <taxon>Sparus</taxon>
    </lineage>
</organism>
<protein>
    <submittedName>
        <fullName evidence="6">Polymeric immunoglobulin receptor-like</fullName>
    </submittedName>
</protein>
<evidence type="ECO:0000313" key="7">
    <source>
        <dbReference type="Proteomes" id="UP000472265"/>
    </source>
</evidence>
<reference evidence="6" key="2">
    <citation type="submission" date="2025-08" db="UniProtKB">
        <authorList>
            <consortium name="Ensembl"/>
        </authorList>
    </citation>
    <scope>IDENTIFICATION</scope>
</reference>
<dbReference type="GO" id="GO:0005886">
    <property type="term" value="C:plasma membrane"/>
    <property type="evidence" value="ECO:0007669"/>
    <property type="project" value="TreeGrafter"/>
</dbReference>
<gene>
    <name evidence="6" type="primary">LOC115593659</name>
</gene>
<dbReference type="InterPro" id="IPR036179">
    <property type="entry name" value="Ig-like_dom_sf"/>
</dbReference>
<keyword evidence="7" id="KW-1185">Reference proteome</keyword>
<dbReference type="InterPro" id="IPR013106">
    <property type="entry name" value="Ig_V-set"/>
</dbReference>
<evidence type="ECO:0000256" key="2">
    <source>
        <dbReference type="ARBA" id="ARBA00022692"/>
    </source>
</evidence>
<dbReference type="GeneTree" id="ENSGT00950000182977"/>
<dbReference type="SUPFAM" id="SSF48726">
    <property type="entry name" value="Immunoglobulin"/>
    <property type="match status" value="2"/>
</dbReference>
<dbReference type="InterPro" id="IPR013783">
    <property type="entry name" value="Ig-like_fold"/>
</dbReference>
<keyword evidence="3" id="KW-0472">Membrane</keyword>
<proteinExistence type="predicted"/>
<keyword evidence="4" id="KW-0732">Signal</keyword>
<reference evidence="6" key="3">
    <citation type="submission" date="2025-09" db="UniProtKB">
        <authorList>
            <consortium name="Ensembl"/>
        </authorList>
    </citation>
    <scope>IDENTIFICATION</scope>
</reference>
<feature type="chain" id="PRO_5047079089" evidence="4">
    <location>
        <begin position="16"/>
        <end position="309"/>
    </location>
</feature>
<dbReference type="InterPro" id="IPR050671">
    <property type="entry name" value="CD300_family_receptors"/>
</dbReference>
<dbReference type="GO" id="GO:0004888">
    <property type="term" value="F:transmembrane signaling receptor activity"/>
    <property type="evidence" value="ECO:0007669"/>
    <property type="project" value="TreeGrafter"/>
</dbReference>
<name>A0A671TGA1_SPAAU</name>
<accession>A0A671TGA1</accession>
<dbReference type="Gene3D" id="2.60.40.10">
    <property type="entry name" value="Immunoglobulins"/>
    <property type="match status" value="2"/>
</dbReference>
<keyword evidence="2" id="KW-0812">Transmembrane</keyword>
<feature type="signal peptide" evidence="4">
    <location>
        <begin position="1"/>
        <end position="15"/>
    </location>
</feature>
<dbReference type="AlphaFoldDB" id="A0A671TGA1"/>
<reference evidence="6" key="1">
    <citation type="submission" date="2021-04" db="EMBL/GenBank/DDBJ databases">
        <authorList>
            <consortium name="Wellcome Sanger Institute Data Sharing"/>
        </authorList>
    </citation>
    <scope>NUCLEOTIDE SEQUENCE [LARGE SCALE GENOMIC DNA]</scope>
</reference>
<sequence>MFVLQMLTRICVTRAAGLIRVYGYEGREVDVPCPYGGGYESYVKYLCKNDCADKDVVVKTDRAEKSKYSIRDNRTSRVFTATVSQLSRADAGKYWCSVMLFILLADTCCDQSIKVEDHEEATVSFDCPYESGDQNNQKYFCRGNLRSTCLQQALFTSTSQQSGRFRLQDDTRVKAFKATIINLTQADSGQYLCGVHRDTVTVKVELKMPKKVLKMDNSRRFIRCAKTLNSFCFNRVVLCEVKQTERHRGTSTNYAVSLSTTTREAQEVPLQAMLGHTGVGQTYSGDPETTPRFNYQSVRFENNRKKEKN</sequence>
<dbReference type="Proteomes" id="UP000472265">
    <property type="component" value="Chromosome 1"/>
</dbReference>
<dbReference type="Pfam" id="PF07686">
    <property type="entry name" value="V-set"/>
    <property type="match status" value="1"/>
</dbReference>
<evidence type="ECO:0000256" key="3">
    <source>
        <dbReference type="ARBA" id="ARBA00023136"/>
    </source>
</evidence>
<comment type="subcellular location">
    <subcellularLocation>
        <location evidence="1">Membrane</location>
    </subcellularLocation>
</comment>
<evidence type="ECO:0000259" key="5">
    <source>
        <dbReference type="Pfam" id="PF07686"/>
    </source>
</evidence>
<dbReference type="Ensembl" id="ENSSAUT00010000282.1">
    <property type="protein sequence ID" value="ENSSAUP00010000270.1"/>
    <property type="gene ID" value="ENSSAUG00010000133.1"/>
</dbReference>
<evidence type="ECO:0000313" key="6">
    <source>
        <dbReference type="Ensembl" id="ENSSAUP00010000270.1"/>
    </source>
</evidence>
<dbReference type="PANTHER" id="PTHR11860">
    <property type="entry name" value="POLYMERIC-IMMUNOGLOBULIN RECEPTOR"/>
    <property type="match status" value="1"/>
</dbReference>
<evidence type="ECO:0000256" key="1">
    <source>
        <dbReference type="ARBA" id="ARBA00004370"/>
    </source>
</evidence>
<evidence type="ECO:0000256" key="4">
    <source>
        <dbReference type="SAM" id="SignalP"/>
    </source>
</evidence>
<feature type="domain" description="Immunoglobulin V-set" evidence="5">
    <location>
        <begin position="115"/>
        <end position="198"/>
    </location>
</feature>
<dbReference type="PANTHER" id="PTHR11860:SF118">
    <property type="entry name" value="CMRF35-LIKE MOLECULE 3-RELATED"/>
    <property type="match status" value="1"/>
</dbReference>